<accession>A0A1N6L7E5</accession>
<proteinExistence type="predicted"/>
<dbReference type="Proteomes" id="UP000185151">
    <property type="component" value="Unassembled WGS sequence"/>
</dbReference>
<sequence>MRQLFTDSHSMNTDLFLIGVDGGGSGTRVVLGDAHGRELAQAASGPSGLGLGIERAWQSIQAGCAEAFNRAGVAPQWEQCVLGCGLAGANNRDWLAAFRAQAPKLAGLAVESDAYTTLLGAHGGAHGVIVTLGTGSIAAAADGEGECRIASGFGFPSGDEASGAWLGLRAIVHAQQALDGRVPLDEFAQALLERVGAHDRDSLIVWLCTTNQTAYASLAPVVLAHAGHPFVARLLAEAGEEIGKMIAALDPSGTLPVALCGGLGAPLRAYVPQRYEVRLRAPLADSAHGGLQLAQREAATKALKATLK</sequence>
<reference evidence="2 3" key="1">
    <citation type="submission" date="2016-11" db="EMBL/GenBank/DDBJ databases">
        <authorList>
            <person name="Jaros S."/>
            <person name="Januszkiewicz K."/>
            <person name="Wedrychowicz H."/>
        </authorList>
    </citation>
    <scope>NUCLEOTIDE SEQUENCE [LARGE SCALE GENOMIC DNA]</scope>
    <source>
        <strain evidence="2 3">GAS95</strain>
    </source>
</reference>
<dbReference type="CDD" id="cd24082">
    <property type="entry name" value="ASKHA_NBD_GspK-like"/>
    <property type="match status" value="1"/>
</dbReference>
<dbReference type="GO" id="GO:0016301">
    <property type="term" value="F:kinase activity"/>
    <property type="evidence" value="ECO:0007669"/>
    <property type="project" value="UniProtKB-KW"/>
</dbReference>
<evidence type="ECO:0000313" key="3">
    <source>
        <dbReference type="Proteomes" id="UP000185151"/>
    </source>
</evidence>
<dbReference type="SUPFAM" id="SSF53067">
    <property type="entry name" value="Actin-like ATPase domain"/>
    <property type="match status" value="2"/>
</dbReference>
<dbReference type="InterPro" id="IPR002731">
    <property type="entry name" value="ATPase_BadF"/>
</dbReference>
<keyword evidence="2" id="KW-0808">Transferase</keyword>
<feature type="domain" description="ATPase BadF/BadG/BcrA/BcrD type" evidence="1">
    <location>
        <begin position="18"/>
        <end position="249"/>
    </location>
</feature>
<dbReference type="Gene3D" id="3.30.420.40">
    <property type="match status" value="2"/>
</dbReference>
<evidence type="ECO:0000313" key="2">
    <source>
        <dbReference type="EMBL" id="SIO64719.1"/>
    </source>
</evidence>
<dbReference type="InterPro" id="IPR052519">
    <property type="entry name" value="Euk-type_GlcNAc_Kinase"/>
</dbReference>
<dbReference type="PANTHER" id="PTHR43190:SF3">
    <property type="entry name" value="N-ACETYL-D-GLUCOSAMINE KINASE"/>
    <property type="match status" value="1"/>
</dbReference>
<dbReference type="AlphaFoldDB" id="A0A1N6L7E5"/>
<dbReference type="InterPro" id="IPR043129">
    <property type="entry name" value="ATPase_NBD"/>
</dbReference>
<dbReference type="EMBL" id="FSRU01000002">
    <property type="protein sequence ID" value="SIO64719.1"/>
    <property type="molecule type" value="Genomic_DNA"/>
</dbReference>
<keyword evidence="3" id="KW-1185">Reference proteome</keyword>
<dbReference type="Pfam" id="PF01869">
    <property type="entry name" value="BcrAD_BadFG"/>
    <property type="match status" value="1"/>
</dbReference>
<protein>
    <submittedName>
        <fullName evidence="2">Glucosamine kinase</fullName>
    </submittedName>
</protein>
<organism evidence="2 3">
    <name type="scientific">Paraburkholderia phenazinium</name>
    <dbReference type="NCBI Taxonomy" id="60549"/>
    <lineage>
        <taxon>Bacteria</taxon>
        <taxon>Pseudomonadati</taxon>
        <taxon>Pseudomonadota</taxon>
        <taxon>Betaproteobacteria</taxon>
        <taxon>Burkholderiales</taxon>
        <taxon>Burkholderiaceae</taxon>
        <taxon>Paraburkholderia</taxon>
    </lineage>
</organism>
<name>A0A1N6L7E5_9BURK</name>
<evidence type="ECO:0000259" key="1">
    <source>
        <dbReference type="Pfam" id="PF01869"/>
    </source>
</evidence>
<keyword evidence="2" id="KW-0418">Kinase</keyword>
<gene>
    <name evidence="2" type="ORF">SAMN05444165_6473</name>
</gene>
<dbReference type="PANTHER" id="PTHR43190">
    <property type="entry name" value="N-ACETYL-D-GLUCOSAMINE KINASE"/>
    <property type="match status" value="1"/>
</dbReference>